<sequence>MAANAPFPAPHYPRERPQRRTPGREMKVLCLGLPQTGTLTLYRALNTLGYNTYHLTEACLDYQNDALVLWNTALRAKYYIPELRSFEGADFERMLWRYDAVIDMPASLFIHELMDAYPDAQIILNTAKDADSWVMSMENSYYKIIKMKRLWLLAFVDTIYLRPFRRLLRSTLNLYTQGKRTRNKNHLPAYYKAHNAHVRGAAQLRGRKVLEYNIKQGWKPLCEFLNREIPKEDFPVSAEEDFIVGYQYIVVWWRVWEVFWRAAIVWAVWRVLEGVASIYWGLPETQYGMEYLD</sequence>
<dbReference type="STRING" id="1810919.A0A3D8T5K5"/>
<evidence type="ECO:0008006" key="4">
    <source>
        <dbReference type="Google" id="ProtNLM"/>
    </source>
</evidence>
<dbReference type="GeneID" id="38111496"/>
<reference evidence="2 3" key="1">
    <citation type="journal article" date="2018" name="IMA Fungus">
        <title>IMA Genome-F 9: Draft genome sequence of Annulohypoxylon stygium, Aspergillus mulundensis, Berkeleyomyces basicola (syn. Thielaviopsis basicola), Ceratocystis smalleyi, two Cercospora beticola strains, Coleophoma cylindrospora, Fusarium fracticaudum, Phialophora cf. hyalina, and Morchella septimelata.</title>
        <authorList>
            <person name="Wingfield B.D."/>
            <person name="Bills G.F."/>
            <person name="Dong Y."/>
            <person name="Huang W."/>
            <person name="Nel W.J."/>
            <person name="Swalarsk-Parry B.S."/>
            <person name="Vaghefi N."/>
            <person name="Wilken P.M."/>
            <person name="An Z."/>
            <person name="de Beer Z.W."/>
            <person name="De Vos L."/>
            <person name="Chen L."/>
            <person name="Duong T.A."/>
            <person name="Gao Y."/>
            <person name="Hammerbacher A."/>
            <person name="Kikkert J.R."/>
            <person name="Li Y."/>
            <person name="Li H."/>
            <person name="Li K."/>
            <person name="Li Q."/>
            <person name="Liu X."/>
            <person name="Ma X."/>
            <person name="Naidoo K."/>
            <person name="Pethybridge S.J."/>
            <person name="Sun J."/>
            <person name="Steenkamp E.T."/>
            <person name="van der Nest M.A."/>
            <person name="van Wyk S."/>
            <person name="Wingfield M.J."/>
            <person name="Xiong C."/>
            <person name="Yue Q."/>
            <person name="Zhang X."/>
        </authorList>
    </citation>
    <scope>NUCLEOTIDE SEQUENCE [LARGE SCALE GENOMIC DNA]</scope>
    <source>
        <strain evidence="2 3">DSM 5745</strain>
    </source>
</reference>
<dbReference type="SUPFAM" id="SSF52540">
    <property type="entry name" value="P-loop containing nucleoside triphosphate hydrolases"/>
    <property type="match status" value="1"/>
</dbReference>
<evidence type="ECO:0000256" key="1">
    <source>
        <dbReference type="SAM" id="MobiDB-lite"/>
    </source>
</evidence>
<dbReference type="PANTHER" id="PTHR36978">
    <property type="entry name" value="P-LOOP CONTAINING NUCLEOTIDE TRIPHOSPHATE HYDROLASE"/>
    <property type="match status" value="1"/>
</dbReference>
<dbReference type="PANTHER" id="PTHR36978:SF4">
    <property type="entry name" value="P-LOOP CONTAINING NUCLEOSIDE TRIPHOSPHATE HYDROLASE PROTEIN"/>
    <property type="match status" value="1"/>
</dbReference>
<feature type="region of interest" description="Disordered" evidence="1">
    <location>
        <begin position="1"/>
        <end position="20"/>
    </location>
</feature>
<dbReference type="EMBL" id="PVWQ01000001">
    <property type="protein sequence ID" value="RDW93804.1"/>
    <property type="molecule type" value="Genomic_DNA"/>
</dbReference>
<dbReference type="RefSeq" id="XP_026608987.1">
    <property type="nucleotide sequence ID" value="XM_026743142.1"/>
</dbReference>
<name>A0A3D8T5K5_9EURO</name>
<gene>
    <name evidence="2" type="ORF">DSM5745_01126</name>
</gene>
<evidence type="ECO:0000313" key="2">
    <source>
        <dbReference type="EMBL" id="RDW93804.1"/>
    </source>
</evidence>
<dbReference type="Proteomes" id="UP000256690">
    <property type="component" value="Unassembled WGS sequence"/>
</dbReference>
<accession>A0A3D8T5K5</accession>
<dbReference type="InterPro" id="IPR027417">
    <property type="entry name" value="P-loop_NTPase"/>
</dbReference>
<protein>
    <recommendedName>
        <fullName evidence="4">NAD dependent epimerase</fullName>
    </recommendedName>
</protein>
<keyword evidence="3" id="KW-1185">Reference proteome</keyword>
<organism evidence="2 3">
    <name type="scientific">Aspergillus mulundensis</name>
    <dbReference type="NCBI Taxonomy" id="1810919"/>
    <lineage>
        <taxon>Eukaryota</taxon>
        <taxon>Fungi</taxon>
        <taxon>Dikarya</taxon>
        <taxon>Ascomycota</taxon>
        <taxon>Pezizomycotina</taxon>
        <taxon>Eurotiomycetes</taxon>
        <taxon>Eurotiomycetidae</taxon>
        <taxon>Eurotiales</taxon>
        <taxon>Aspergillaceae</taxon>
        <taxon>Aspergillus</taxon>
        <taxon>Aspergillus subgen. Nidulantes</taxon>
    </lineage>
</organism>
<dbReference type="AlphaFoldDB" id="A0A3D8T5K5"/>
<dbReference type="InterPro" id="IPR040632">
    <property type="entry name" value="Sulfotransfer_4"/>
</dbReference>
<dbReference type="Pfam" id="PF17784">
    <property type="entry name" value="Sulfotransfer_4"/>
    <property type="match status" value="1"/>
</dbReference>
<proteinExistence type="predicted"/>
<dbReference type="Gene3D" id="3.40.50.300">
    <property type="entry name" value="P-loop containing nucleotide triphosphate hydrolases"/>
    <property type="match status" value="1"/>
</dbReference>
<evidence type="ECO:0000313" key="3">
    <source>
        <dbReference type="Proteomes" id="UP000256690"/>
    </source>
</evidence>
<dbReference type="OrthoDB" id="408152at2759"/>
<comment type="caution">
    <text evidence="2">The sequence shown here is derived from an EMBL/GenBank/DDBJ whole genome shotgun (WGS) entry which is preliminary data.</text>
</comment>